<name>G4YR60_PHYSP</name>
<dbReference type="AlphaFoldDB" id="G4YR60"/>
<dbReference type="KEGG" id="psoj:PHYSODRAFT_410807"/>
<evidence type="ECO:0000313" key="2">
    <source>
        <dbReference type="Proteomes" id="UP000002640"/>
    </source>
</evidence>
<dbReference type="RefSeq" id="XP_009518015.1">
    <property type="nucleotide sequence ID" value="XM_009519720.1"/>
</dbReference>
<evidence type="ECO:0000313" key="1">
    <source>
        <dbReference type="EMBL" id="EGZ30740.1"/>
    </source>
</evidence>
<organism evidence="1 2">
    <name type="scientific">Phytophthora sojae (strain P6497)</name>
    <name type="common">Soybean stem and root rot agent</name>
    <name type="synonym">Phytophthora megasperma f. sp. glycines</name>
    <dbReference type="NCBI Taxonomy" id="1094619"/>
    <lineage>
        <taxon>Eukaryota</taxon>
        <taxon>Sar</taxon>
        <taxon>Stramenopiles</taxon>
        <taxon>Oomycota</taxon>
        <taxon>Peronosporomycetes</taxon>
        <taxon>Peronosporales</taxon>
        <taxon>Peronosporaceae</taxon>
        <taxon>Phytophthora</taxon>
    </lineage>
</organism>
<dbReference type="GeneID" id="20651680"/>
<reference evidence="1 2" key="1">
    <citation type="journal article" date="2006" name="Science">
        <title>Phytophthora genome sequences uncover evolutionary origins and mechanisms of pathogenesis.</title>
        <authorList>
            <person name="Tyler B.M."/>
            <person name="Tripathy S."/>
            <person name="Zhang X."/>
            <person name="Dehal P."/>
            <person name="Jiang R.H."/>
            <person name="Aerts A."/>
            <person name="Arredondo F.D."/>
            <person name="Baxter L."/>
            <person name="Bensasson D."/>
            <person name="Beynon J.L."/>
            <person name="Chapman J."/>
            <person name="Damasceno C.M."/>
            <person name="Dorrance A.E."/>
            <person name="Dou D."/>
            <person name="Dickerman A.W."/>
            <person name="Dubchak I.L."/>
            <person name="Garbelotto M."/>
            <person name="Gijzen M."/>
            <person name="Gordon S.G."/>
            <person name="Govers F."/>
            <person name="Grunwald N.J."/>
            <person name="Huang W."/>
            <person name="Ivors K.L."/>
            <person name="Jones R.W."/>
            <person name="Kamoun S."/>
            <person name="Krampis K."/>
            <person name="Lamour K.H."/>
            <person name="Lee M.K."/>
            <person name="McDonald W.H."/>
            <person name="Medina M."/>
            <person name="Meijer H.J."/>
            <person name="Nordberg E.K."/>
            <person name="Maclean D.J."/>
            <person name="Ospina-Giraldo M.D."/>
            <person name="Morris P.F."/>
            <person name="Phuntumart V."/>
            <person name="Putnam N.H."/>
            <person name="Rash S."/>
            <person name="Rose J.K."/>
            <person name="Sakihama Y."/>
            <person name="Salamov A.A."/>
            <person name="Savidor A."/>
            <person name="Scheuring C.F."/>
            <person name="Smith B.M."/>
            <person name="Sobral B.W."/>
            <person name="Terry A."/>
            <person name="Torto-Alalibo T.A."/>
            <person name="Win J."/>
            <person name="Xu Z."/>
            <person name="Zhang H."/>
            <person name="Grigoriev I.V."/>
            <person name="Rokhsar D.S."/>
            <person name="Boore J.L."/>
        </authorList>
    </citation>
    <scope>NUCLEOTIDE SEQUENCE [LARGE SCALE GENOMIC DNA]</scope>
    <source>
        <strain evidence="1 2">P6497</strain>
    </source>
</reference>
<dbReference type="EMBL" id="JH159151">
    <property type="protein sequence ID" value="EGZ30740.1"/>
    <property type="molecule type" value="Genomic_DNA"/>
</dbReference>
<evidence type="ECO:0008006" key="3">
    <source>
        <dbReference type="Google" id="ProtNLM"/>
    </source>
</evidence>
<dbReference type="Proteomes" id="UP000002640">
    <property type="component" value="Unassembled WGS sequence"/>
</dbReference>
<feature type="non-terminal residue" evidence="1">
    <location>
        <position position="109"/>
    </location>
</feature>
<proteinExistence type="predicted"/>
<gene>
    <name evidence="1" type="ORF">PHYSODRAFT_410807</name>
</gene>
<sequence>MPRALWGEAFRFVLEVLNISATNAIDGATPFFRRFGSRPDVSSLRTWACVVFVFTPKVLRKNKLENPGKPGELPSVKHGDYAQHSESYRVLSMVTGDIQEVRSVECFED</sequence>
<dbReference type="InParanoid" id="G4YR60"/>
<protein>
    <recommendedName>
        <fullName evidence="3">Polyprotein</fullName>
    </recommendedName>
</protein>
<accession>G4YR60</accession>
<keyword evidence="2" id="KW-1185">Reference proteome</keyword>